<reference evidence="2 3" key="1">
    <citation type="submission" date="2010-05" db="EMBL/GenBank/DDBJ databases">
        <authorList>
            <person name="Qin X."/>
            <person name="Bachman B."/>
            <person name="Battles P."/>
            <person name="Bell A."/>
            <person name="Bess C."/>
            <person name="Bickham C."/>
            <person name="Chaboub L."/>
            <person name="Chen D."/>
            <person name="Coyle M."/>
            <person name="Deiros D.R."/>
            <person name="Dinh H."/>
            <person name="Forbes L."/>
            <person name="Fowler G."/>
            <person name="Francisco L."/>
            <person name="Fu Q."/>
            <person name="Gubbala S."/>
            <person name="Hale W."/>
            <person name="Han Y."/>
            <person name="Hemphill L."/>
            <person name="Highlander S.K."/>
            <person name="Hirani K."/>
            <person name="Hogues M."/>
            <person name="Jackson L."/>
            <person name="Jakkamsetti A."/>
            <person name="Javaid M."/>
            <person name="Jiang H."/>
            <person name="Korchina V."/>
            <person name="Kovar C."/>
            <person name="Lara F."/>
            <person name="Lee S."/>
            <person name="Mata R."/>
            <person name="Mathew T."/>
            <person name="Moen C."/>
            <person name="Morales K."/>
            <person name="Munidasa M."/>
            <person name="Nazareth L."/>
            <person name="Ngo R."/>
            <person name="Nguyen L."/>
            <person name="Okwuonu G."/>
            <person name="Ongeri F."/>
            <person name="Patil S."/>
            <person name="Petrosino J."/>
            <person name="Pham C."/>
            <person name="Pham P."/>
            <person name="Pu L.-L."/>
            <person name="Puazo M."/>
            <person name="Raj R."/>
            <person name="Reid J."/>
            <person name="Rouhana J."/>
            <person name="Saada N."/>
            <person name="Shang Y."/>
            <person name="Simmons D."/>
            <person name="Thornton R."/>
            <person name="Warren J."/>
            <person name="Weissenberger G."/>
            <person name="Zhang J."/>
            <person name="Zhang L."/>
            <person name="Zhou C."/>
            <person name="Zhu D."/>
            <person name="Muzny D."/>
            <person name="Worley K."/>
            <person name="Gibbs R."/>
        </authorList>
    </citation>
    <scope>NUCLEOTIDE SEQUENCE [LARGE SCALE GENOMIC DNA]</scope>
    <source>
        <strain evidence="2 3">NAP08</strain>
    </source>
</reference>
<comment type="caution">
    <text evidence="2">The sequence shown here is derived from an EMBL/GenBank/DDBJ whole genome shotgun (WGS) entry which is preliminary data.</text>
</comment>
<evidence type="ECO:0000256" key="1">
    <source>
        <dbReference type="SAM" id="Phobius"/>
    </source>
</evidence>
<name>D5Q403_CLODI</name>
<protein>
    <recommendedName>
        <fullName evidence="4">DUF3784 domain-containing protein</fullName>
    </recommendedName>
</protein>
<evidence type="ECO:0008006" key="4">
    <source>
        <dbReference type="Google" id="ProtNLM"/>
    </source>
</evidence>
<feature type="transmembrane region" description="Helical" evidence="1">
    <location>
        <begin position="89"/>
        <end position="110"/>
    </location>
</feature>
<keyword evidence="1" id="KW-0472">Membrane</keyword>
<keyword evidence="1" id="KW-1133">Transmembrane helix</keyword>
<accession>D5Q403</accession>
<keyword evidence="1" id="KW-0812">Transmembrane</keyword>
<gene>
    <name evidence="2" type="ORF">HMPREF0220_1635</name>
</gene>
<dbReference type="Pfam" id="PF12650">
    <property type="entry name" value="DUF3784"/>
    <property type="match status" value="1"/>
</dbReference>
<evidence type="ECO:0000313" key="2">
    <source>
        <dbReference type="EMBL" id="EFH07323.1"/>
    </source>
</evidence>
<dbReference type="InterPro" id="IPR017259">
    <property type="entry name" value="UCP037672"/>
</dbReference>
<proteinExistence type="predicted"/>
<sequence>MEVLVMFAVGFVVIIALAFFILSVLLFNGKASMLLAGYNSMSKKEKARYDKKKLCRSSSIVTFIVSIMLFIMAFLGYRIESGQMDEKKMVTFSIIFIIVILSSVFFNILYSNKKCKK</sequence>
<evidence type="ECO:0000313" key="3">
    <source>
        <dbReference type="Proteomes" id="UP000003227"/>
    </source>
</evidence>
<organism evidence="2 3">
    <name type="scientific">Clostridioides difficile NAP08</name>
    <dbReference type="NCBI Taxonomy" id="525259"/>
    <lineage>
        <taxon>Bacteria</taxon>
        <taxon>Bacillati</taxon>
        <taxon>Bacillota</taxon>
        <taxon>Clostridia</taxon>
        <taxon>Peptostreptococcales</taxon>
        <taxon>Peptostreptococcaceae</taxon>
        <taxon>Clostridioides</taxon>
    </lineage>
</organism>
<dbReference type="HOGENOM" id="CLU_160574_1_0_9"/>
<dbReference type="EMBL" id="ADNX01000039">
    <property type="protein sequence ID" value="EFH07323.1"/>
    <property type="molecule type" value="Genomic_DNA"/>
</dbReference>
<dbReference type="Proteomes" id="UP000003227">
    <property type="component" value="Unassembled WGS sequence"/>
</dbReference>
<feature type="transmembrane region" description="Helical" evidence="1">
    <location>
        <begin position="54"/>
        <end position="77"/>
    </location>
</feature>
<feature type="transmembrane region" description="Helical" evidence="1">
    <location>
        <begin position="6"/>
        <end position="27"/>
    </location>
</feature>
<dbReference type="AlphaFoldDB" id="D5Q403"/>